<feature type="transmembrane region" description="Helical" evidence="7">
    <location>
        <begin position="78"/>
        <end position="98"/>
    </location>
</feature>
<feature type="transmembrane region" description="Helical" evidence="7">
    <location>
        <begin position="136"/>
        <end position="154"/>
    </location>
</feature>
<evidence type="ECO:0000313" key="8">
    <source>
        <dbReference type="EMBL" id="KAG0528387.1"/>
    </source>
</evidence>
<evidence type="ECO:0000256" key="1">
    <source>
        <dbReference type="ARBA" id="ARBA00004141"/>
    </source>
</evidence>
<evidence type="ECO:0000313" key="9">
    <source>
        <dbReference type="Proteomes" id="UP000807115"/>
    </source>
</evidence>
<evidence type="ECO:0000256" key="6">
    <source>
        <dbReference type="SAM" id="MobiDB-lite"/>
    </source>
</evidence>
<keyword evidence="5 7" id="KW-0472">Membrane</keyword>
<comment type="subcellular location">
    <subcellularLocation>
        <location evidence="1">Membrane</location>
        <topology evidence="1">Multi-pass membrane protein</topology>
    </subcellularLocation>
</comment>
<evidence type="ECO:0000256" key="2">
    <source>
        <dbReference type="ARBA" id="ARBA00006665"/>
    </source>
</evidence>
<accession>A0A921UDV7</accession>
<sequence length="369" mass="40393">MAPLTSAVSKRGGTARRARGWWRRRVAAAAAGPLATAAIAMAAARVGKERQRRGEKETRSFTVDMDVTQAERGVGGKAAHFGAGVFLLIQLVSVIRFITRLSYKCASIVGIILMFYQYTGCLVNITFIVTTLVVSRGFYMESGLMGVYIVFLCCEPDTRCFKKGKAGSGDNWITIITFIVGLIGITYATFSTGTDDYKCLNFRNVVETENDVPYGYGFFHFVYAMGSMYFGMVFVGWDTHHMSEKWSIDVGWTSTWVHIANEHLAVISFGGEQQAENNNDAHYIEPEGSAADNNNVPPQESHATDPEGSEMDNGPPQESHGLDLERSEMDDNGPPPSLSSMLAELLRIPMSPSSVVESDSDSDGIVEVK</sequence>
<evidence type="ECO:0000256" key="7">
    <source>
        <dbReference type="SAM" id="Phobius"/>
    </source>
</evidence>
<dbReference type="EMBL" id="CM027684">
    <property type="protein sequence ID" value="KAG0528387.1"/>
    <property type="molecule type" value="Genomic_DNA"/>
</dbReference>
<reference evidence="8" key="1">
    <citation type="journal article" date="2019" name="BMC Genomics">
        <title>A new reference genome for Sorghum bicolor reveals high levels of sequence similarity between sweet and grain genotypes: implications for the genetics of sugar metabolism.</title>
        <authorList>
            <person name="Cooper E.A."/>
            <person name="Brenton Z.W."/>
            <person name="Flinn B.S."/>
            <person name="Jenkins J."/>
            <person name="Shu S."/>
            <person name="Flowers D."/>
            <person name="Luo F."/>
            <person name="Wang Y."/>
            <person name="Xia P."/>
            <person name="Barry K."/>
            <person name="Daum C."/>
            <person name="Lipzen A."/>
            <person name="Yoshinaga Y."/>
            <person name="Schmutz J."/>
            <person name="Saski C."/>
            <person name="Vermerris W."/>
            <person name="Kresovich S."/>
        </authorList>
    </citation>
    <scope>NUCLEOTIDE SEQUENCE</scope>
</reference>
<evidence type="ECO:0000256" key="5">
    <source>
        <dbReference type="ARBA" id="ARBA00023136"/>
    </source>
</evidence>
<dbReference type="PANTHER" id="PTHR10383">
    <property type="entry name" value="SERINE INCORPORATOR"/>
    <property type="match status" value="1"/>
</dbReference>
<keyword evidence="3 7" id="KW-0812">Transmembrane</keyword>
<name>A0A921UDV7_SORBI</name>
<evidence type="ECO:0000256" key="3">
    <source>
        <dbReference type="ARBA" id="ARBA00022692"/>
    </source>
</evidence>
<comment type="caution">
    <text evidence="8">The sequence shown here is derived from an EMBL/GenBank/DDBJ whole genome shotgun (WGS) entry which is preliminary data.</text>
</comment>
<dbReference type="GO" id="GO:0016020">
    <property type="term" value="C:membrane"/>
    <property type="evidence" value="ECO:0007669"/>
    <property type="project" value="UniProtKB-SubCell"/>
</dbReference>
<dbReference type="PANTHER" id="PTHR10383:SF44">
    <property type="entry name" value="SERINC-DOMAIN CONTAINING SERINE AND SPHINGOLIPID BIOSYNTHESIS PROTEIN"/>
    <property type="match status" value="1"/>
</dbReference>
<protein>
    <submittedName>
        <fullName evidence="8">Uncharacterized protein</fullName>
    </submittedName>
</protein>
<proteinExistence type="inferred from homology"/>
<dbReference type="AlphaFoldDB" id="A0A921UDV7"/>
<gene>
    <name evidence="8" type="ORF">BDA96_05G006800</name>
</gene>
<dbReference type="Proteomes" id="UP000807115">
    <property type="component" value="Chromosome 5"/>
</dbReference>
<feature type="transmembrane region" description="Helical" evidence="7">
    <location>
        <begin position="214"/>
        <end position="237"/>
    </location>
</feature>
<comment type="similarity">
    <text evidence="2">Belongs to the TDE1 family.</text>
</comment>
<evidence type="ECO:0000256" key="4">
    <source>
        <dbReference type="ARBA" id="ARBA00022989"/>
    </source>
</evidence>
<feature type="compositionally biased region" description="Basic and acidic residues" evidence="6">
    <location>
        <begin position="320"/>
        <end position="329"/>
    </location>
</feature>
<reference evidence="8" key="2">
    <citation type="submission" date="2020-10" db="EMBL/GenBank/DDBJ databases">
        <authorList>
            <person name="Cooper E.A."/>
            <person name="Brenton Z.W."/>
            <person name="Flinn B.S."/>
            <person name="Jenkins J."/>
            <person name="Shu S."/>
            <person name="Flowers D."/>
            <person name="Luo F."/>
            <person name="Wang Y."/>
            <person name="Xia P."/>
            <person name="Barry K."/>
            <person name="Daum C."/>
            <person name="Lipzen A."/>
            <person name="Yoshinaga Y."/>
            <person name="Schmutz J."/>
            <person name="Saski C."/>
            <person name="Vermerris W."/>
            <person name="Kresovich S."/>
        </authorList>
    </citation>
    <scope>NUCLEOTIDE SEQUENCE</scope>
</reference>
<dbReference type="Pfam" id="PF03348">
    <property type="entry name" value="Serinc"/>
    <property type="match status" value="1"/>
</dbReference>
<keyword evidence="4 7" id="KW-1133">Transmembrane helix</keyword>
<organism evidence="8 9">
    <name type="scientific">Sorghum bicolor</name>
    <name type="common">Sorghum</name>
    <name type="synonym">Sorghum vulgare</name>
    <dbReference type="NCBI Taxonomy" id="4558"/>
    <lineage>
        <taxon>Eukaryota</taxon>
        <taxon>Viridiplantae</taxon>
        <taxon>Streptophyta</taxon>
        <taxon>Embryophyta</taxon>
        <taxon>Tracheophyta</taxon>
        <taxon>Spermatophyta</taxon>
        <taxon>Magnoliopsida</taxon>
        <taxon>Liliopsida</taxon>
        <taxon>Poales</taxon>
        <taxon>Poaceae</taxon>
        <taxon>PACMAD clade</taxon>
        <taxon>Panicoideae</taxon>
        <taxon>Andropogonodae</taxon>
        <taxon>Andropogoneae</taxon>
        <taxon>Sorghinae</taxon>
        <taxon>Sorghum</taxon>
    </lineage>
</organism>
<feature type="transmembrane region" description="Helical" evidence="7">
    <location>
        <begin position="175"/>
        <end position="194"/>
    </location>
</feature>
<feature type="region of interest" description="Disordered" evidence="6">
    <location>
        <begin position="283"/>
        <end position="342"/>
    </location>
</feature>
<dbReference type="InterPro" id="IPR005016">
    <property type="entry name" value="TDE1/TMS"/>
</dbReference>
<feature type="transmembrane region" description="Helical" evidence="7">
    <location>
        <begin position="105"/>
        <end position="130"/>
    </location>
</feature>